<dbReference type="InterPro" id="IPR015943">
    <property type="entry name" value="WD40/YVTN_repeat-like_dom_sf"/>
</dbReference>
<keyword evidence="7" id="KW-1185">Reference proteome</keyword>
<evidence type="ECO:0000256" key="1">
    <source>
        <dbReference type="ARBA" id="ARBA00022574"/>
    </source>
</evidence>
<dbReference type="Proteomes" id="UP000481153">
    <property type="component" value="Unassembled WGS sequence"/>
</dbReference>
<dbReference type="InterPro" id="IPR036047">
    <property type="entry name" value="F-box-like_dom_sf"/>
</dbReference>
<gene>
    <name evidence="6" type="ORF">Ae201684_016116</name>
</gene>
<feature type="repeat" description="WD" evidence="3">
    <location>
        <begin position="197"/>
        <end position="228"/>
    </location>
</feature>
<dbReference type="Gene3D" id="2.130.10.10">
    <property type="entry name" value="YVTN repeat-like/Quinoprotein amine dehydrogenase"/>
    <property type="match status" value="3"/>
</dbReference>
<dbReference type="PRINTS" id="PR00320">
    <property type="entry name" value="GPROTEINBRPT"/>
</dbReference>
<dbReference type="AlphaFoldDB" id="A0A6G0WDP5"/>
<dbReference type="CDD" id="cd00200">
    <property type="entry name" value="WD40"/>
    <property type="match status" value="1"/>
</dbReference>
<dbReference type="GO" id="GO:0043130">
    <property type="term" value="F:ubiquitin binding"/>
    <property type="evidence" value="ECO:0007669"/>
    <property type="project" value="TreeGrafter"/>
</dbReference>
<evidence type="ECO:0000313" key="7">
    <source>
        <dbReference type="Proteomes" id="UP000481153"/>
    </source>
</evidence>
<dbReference type="SMART" id="SM00320">
    <property type="entry name" value="WD40"/>
    <property type="match status" value="7"/>
</dbReference>
<dbReference type="SUPFAM" id="SSF50978">
    <property type="entry name" value="WD40 repeat-like"/>
    <property type="match status" value="1"/>
</dbReference>
<dbReference type="InterPro" id="IPR001810">
    <property type="entry name" value="F-box_dom"/>
</dbReference>
<dbReference type="VEuPathDB" id="FungiDB:AeMF1_002255"/>
<keyword evidence="2" id="KW-0677">Repeat</keyword>
<dbReference type="InterPro" id="IPR020472">
    <property type="entry name" value="WD40_PAC1"/>
</dbReference>
<feature type="coiled-coil region" evidence="4">
    <location>
        <begin position="36"/>
        <end position="79"/>
    </location>
</feature>
<dbReference type="PANTHER" id="PTHR19849">
    <property type="entry name" value="PHOSPHOLIPASE A-2-ACTIVATING PROTEIN"/>
    <property type="match status" value="1"/>
</dbReference>
<feature type="repeat" description="WD" evidence="3">
    <location>
        <begin position="382"/>
        <end position="423"/>
    </location>
</feature>
<comment type="caution">
    <text evidence="6">The sequence shown here is derived from an EMBL/GenBank/DDBJ whole genome shotgun (WGS) entry which is preliminary data.</text>
</comment>
<dbReference type="InterPro" id="IPR001680">
    <property type="entry name" value="WD40_rpt"/>
</dbReference>
<dbReference type="InterPro" id="IPR019775">
    <property type="entry name" value="WD40_repeat_CS"/>
</dbReference>
<dbReference type="InterPro" id="IPR036322">
    <property type="entry name" value="WD40_repeat_dom_sf"/>
</dbReference>
<dbReference type="PROSITE" id="PS00678">
    <property type="entry name" value="WD_REPEATS_1"/>
    <property type="match status" value="2"/>
</dbReference>
<feature type="repeat" description="WD" evidence="3">
    <location>
        <begin position="299"/>
        <end position="338"/>
    </location>
</feature>
<dbReference type="PROSITE" id="PS50082">
    <property type="entry name" value="WD_REPEATS_2"/>
    <property type="match status" value="5"/>
</dbReference>
<protein>
    <recommendedName>
        <fullName evidence="5">F-box domain-containing protein</fullName>
    </recommendedName>
</protein>
<reference evidence="6 7" key="1">
    <citation type="submission" date="2019-07" db="EMBL/GenBank/DDBJ databases">
        <title>Genomics analysis of Aphanomyces spp. identifies a new class of oomycete effector associated with host adaptation.</title>
        <authorList>
            <person name="Gaulin E."/>
        </authorList>
    </citation>
    <scope>NUCLEOTIDE SEQUENCE [LARGE SCALE GENOMIC DNA]</scope>
    <source>
        <strain evidence="6 7">ATCC 201684</strain>
    </source>
</reference>
<evidence type="ECO:0000313" key="6">
    <source>
        <dbReference type="EMBL" id="KAF0725343.1"/>
    </source>
</evidence>
<keyword evidence="1 3" id="KW-0853">WD repeat</keyword>
<name>A0A6G0WDP5_9STRA</name>
<dbReference type="GO" id="GO:0010992">
    <property type="term" value="P:ubiquitin recycling"/>
    <property type="evidence" value="ECO:0007669"/>
    <property type="project" value="TreeGrafter"/>
</dbReference>
<dbReference type="PANTHER" id="PTHR19849:SF1">
    <property type="entry name" value="F-BOX_WD REPEAT-CONTAINING PROTEIN 7"/>
    <property type="match status" value="1"/>
</dbReference>
<feature type="repeat" description="WD" evidence="3">
    <location>
        <begin position="424"/>
        <end position="456"/>
    </location>
</feature>
<sequence length="498" mass="56324">MDTKESLERENAYLRQELDLFRGVLSVMQEDLNVKNEQIEHIFSRLRASLENQEQQASKRELQTRVDHLECVLRATDEKYARVQKDLLRAKCQLYRQSQAPFTWCADDVTVKIFAFLDVISLHAVLLVNHSWHDMVMTDMFWETMYFRRWSQRVCLSQINETAIQPNNQDHRWVETYKERHILEHNWSSGKAVITTLSGHNGTVMCLQFEDDSLVSGSDDGSLMLWSLAPRSDDSSQPINLLAQQHHRQTRAVQKLYSFYGHGGPVWALRIHGNTLISGSYDKTVKLWSLQSAQCVGTLRAHTGWVSSLDACGSRIASGSWDSTVHIWNADNGDLVTTLNDEPANPIYCLKWEETCNVIATGCRRRGIQVWDAIQGRCIQTFLGHSRGNQVNGLQAKGNLLVSGGSDSTVKVWDRRDSTCASTLEGHTGAVMSVDLHDNSIVSGSYDRTIKLWDIRRPKSCVQSVEGHASAVFALQIDLVKIISGSADTTIKIFSFHQ</sequence>
<dbReference type="Gene3D" id="1.20.1280.50">
    <property type="match status" value="1"/>
</dbReference>
<dbReference type="GO" id="GO:0005634">
    <property type="term" value="C:nucleus"/>
    <property type="evidence" value="ECO:0007669"/>
    <property type="project" value="TreeGrafter"/>
</dbReference>
<evidence type="ECO:0000256" key="3">
    <source>
        <dbReference type="PROSITE-ProRule" id="PRU00221"/>
    </source>
</evidence>
<proteinExistence type="predicted"/>
<feature type="domain" description="F-box" evidence="5">
    <location>
        <begin position="107"/>
        <end position="148"/>
    </location>
</feature>
<accession>A0A6G0WDP5</accession>
<dbReference type="GO" id="GO:0043161">
    <property type="term" value="P:proteasome-mediated ubiquitin-dependent protein catabolic process"/>
    <property type="evidence" value="ECO:0007669"/>
    <property type="project" value="TreeGrafter"/>
</dbReference>
<dbReference type="CDD" id="cd09917">
    <property type="entry name" value="F-box_SF"/>
    <property type="match status" value="1"/>
</dbReference>
<dbReference type="Pfam" id="PF00400">
    <property type="entry name" value="WD40"/>
    <property type="match status" value="7"/>
</dbReference>
<feature type="repeat" description="WD" evidence="3">
    <location>
        <begin position="259"/>
        <end position="298"/>
    </location>
</feature>
<evidence type="ECO:0000256" key="4">
    <source>
        <dbReference type="SAM" id="Coils"/>
    </source>
</evidence>
<organism evidence="6 7">
    <name type="scientific">Aphanomyces euteiches</name>
    <dbReference type="NCBI Taxonomy" id="100861"/>
    <lineage>
        <taxon>Eukaryota</taxon>
        <taxon>Sar</taxon>
        <taxon>Stramenopiles</taxon>
        <taxon>Oomycota</taxon>
        <taxon>Saprolegniomycetes</taxon>
        <taxon>Saprolegniales</taxon>
        <taxon>Verrucalvaceae</taxon>
        <taxon>Aphanomyces</taxon>
    </lineage>
</organism>
<dbReference type="EMBL" id="VJMJ01000243">
    <property type="protein sequence ID" value="KAF0725343.1"/>
    <property type="molecule type" value="Genomic_DNA"/>
</dbReference>
<evidence type="ECO:0000256" key="2">
    <source>
        <dbReference type="ARBA" id="ARBA00022737"/>
    </source>
</evidence>
<evidence type="ECO:0000259" key="5">
    <source>
        <dbReference type="Pfam" id="PF12937"/>
    </source>
</evidence>
<keyword evidence="4" id="KW-0175">Coiled coil</keyword>
<dbReference type="Pfam" id="PF12937">
    <property type="entry name" value="F-box-like"/>
    <property type="match status" value="1"/>
</dbReference>
<dbReference type="GO" id="GO:0005737">
    <property type="term" value="C:cytoplasm"/>
    <property type="evidence" value="ECO:0007669"/>
    <property type="project" value="TreeGrafter"/>
</dbReference>
<dbReference type="PROSITE" id="PS50294">
    <property type="entry name" value="WD_REPEATS_REGION"/>
    <property type="match status" value="4"/>
</dbReference>
<dbReference type="SUPFAM" id="SSF81383">
    <property type="entry name" value="F-box domain"/>
    <property type="match status" value="1"/>
</dbReference>